<evidence type="ECO:0000313" key="2">
    <source>
        <dbReference type="Proteomes" id="UP001162501"/>
    </source>
</evidence>
<dbReference type="EMBL" id="OX596098">
    <property type="protein sequence ID" value="CAM9649372.1"/>
    <property type="molecule type" value="Genomic_DNA"/>
</dbReference>
<sequence length="63" mass="6888">MPDWSCGDWKAGCPGDSGKRRRALQEESSHPDGTSQDSVQMEPEGELRAATGVIASHREPCCW</sequence>
<reference evidence="1" key="2">
    <citation type="submission" date="2025-03" db="EMBL/GenBank/DDBJ databases">
        <authorList>
            <consortium name="ELIXIR-Norway"/>
            <consortium name="Elixir Norway"/>
        </authorList>
    </citation>
    <scope>NUCLEOTIDE SEQUENCE</scope>
</reference>
<dbReference type="Proteomes" id="UP001162501">
    <property type="component" value="Chromosome 14"/>
</dbReference>
<evidence type="ECO:0000313" key="1">
    <source>
        <dbReference type="EMBL" id="CAM9649372.1"/>
    </source>
</evidence>
<protein>
    <submittedName>
        <fullName evidence="1">Uncharacterized protein</fullName>
    </submittedName>
</protein>
<accession>A0AC59YFI3</accession>
<organism evidence="1 2">
    <name type="scientific">Rangifer tarandus platyrhynchus</name>
    <name type="common">Svalbard reindeer</name>
    <dbReference type="NCBI Taxonomy" id="3082113"/>
    <lineage>
        <taxon>Eukaryota</taxon>
        <taxon>Metazoa</taxon>
        <taxon>Chordata</taxon>
        <taxon>Craniata</taxon>
        <taxon>Vertebrata</taxon>
        <taxon>Euteleostomi</taxon>
        <taxon>Mammalia</taxon>
        <taxon>Eutheria</taxon>
        <taxon>Laurasiatheria</taxon>
        <taxon>Artiodactyla</taxon>
        <taxon>Ruminantia</taxon>
        <taxon>Pecora</taxon>
        <taxon>Cervidae</taxon>
        <taxon>Odocoileinae</taxon>
        <taxon>Rangifer</taxon>
    </lineage>
</organism>
<feature type="non-terminal residue" evidence="1">
    <location>
        <position position="63"/>
    </location>
</feature>
<gene>
    <name evidence="1" type="ORF">MRATA1EN22A_LOCUS5497</name>
</gene>
<feature type="non-terminal residue" evidence="1">
    <location>
        <position position="1"/>
    </location>
</feature>
<name>A0AC59YFI3_RANTA</name>
<reference evidence="1" key="1">
    <citation type="submission" date="2023-05" db="EMBL/GenBank/DDBJ databases">
        <authorList>
            <consortium name="ELIXIR-Norway"/>
        </authorList>
    </citation>
    <scope>NUCLEOTIDE SEQUENCE</scope>
</reference>
<proteinExistence type="predicted"/>